<keyword evidence="3" id="KW-0946">Virion</keyword>
<evidence type="ECO:0000256" key="3">
    <source>
        <dbReference type="ARBA" id="ARBA00022844"/>
    </source>
</evidence>
<dbReference type="CDD" id="cd21662">
    <property type="entry name" value="embe-CoV_Protein-I_like"/>
    <property type="match status" value="1"/>
</dbReference>
<evidence type="ECO:0000256" key="1">
    <source>
        <dbReference type="ARBA" id="ARBA00004328"/>
    </source>
</evidence>
<evidence type="ECO:0000256" key="5">
    <source>
        <dbReference type="ARBA" id="ARBA00033156"/>
    </source>
</evidence>
<organism evidence="6">
    <name type="scientific">Murine hepatitis virus</name>
    <dbReference type="NCBI Taxonomy" id="11138"/>
    <lineage>
        <taxon>Viruses</taxon>
        <taxon>Riboviria</taxon>
        <taxon>Orthornavirae</taxon>
        <taxon>Pisuviricota</taxon>
        <taxon>Pisoniviricetes</taxon>
        <taxon>Nidovirales</taxon>
        <taxon>Cornidovirineae</taxon>
        <taxon>Coronaviridae</taxon>
        <taxon>Orthocoronavirinae</taxon>
        <taxon>Betacoronavirus</taxon>
        <taxon>Embecovirus</taxon>
        <taxon>Betacoronavirus muris</taxon>
        <taxon>Murine coronavirus</taxon>
    </lineage>
</organism>
<evidence type="ECO:0000313" key="6">
    <source>
        <dbReference type="EMBL" id="ATN37903.1"/>
    </source>
</evidence>
<name>A0A2D1CEE6_9BETC</name>
<dbReference type="InterPro" id="IPR044311">
    <property type="entry name" value="N2-like_embe-CoV"/>
</dbReference>
<protein>
    <recommendedName>
        <fullName evidence="2">Protein I</fullName>
    </recommendedName>
    <alternativeName>
        <fullName evidence="5">N internal ORF protein</fullName>
    </alternativeName>
    <alternativeName>
        <fullName evidence="4">Protein in nucleocapsid ORF</fullName>
    </alternativeName>
</protein>
<comment type="subcellular location">
    <subcellularLocation>
        <location evidence="1">Virion</location>
    </subcellularLocation>
</comment>
<dbReference type="Pfam" id="PF03187">
    <property type="entry name" value="Corona_I"/>
    <property type="match status" value="1"/>
</dbReference>
<evidence type="ECO:0000256" key="2">
    <source>
        <dbReference type="ARBA" id="ARBA00020878"/>
    </source>
</evidence>
<proteinExistence type="predicted"/>
<evidence type="ECO:0000256" key="4">
    <source>
        <dbReference type="ARBA" id="ARBA00032834"/>
    </source>
</evidence>
<accession>A0A2D1CEE6</accession>
<dbReference type="GO" id="GO:0044423">
    <property type="term" value="C:virion component"/>
    <property type="evidence" value="ECO:0007669"/>
    <property type="project" value="UniProtKB-KW"/>
</dbReference>
<sequence>MESSRRPLGLTKPSVDQIIKIEAEGISQSRLQLLNPTPGVWFPITPGFLALPSSKRERSFSLQKDKECLLPMESPLQSKRDIGIDTTAVLLKHLMGSRSNYCPDGIFTILAQGPMLEPVMETALKVSSGLQTAKRTPIPALILSKGTQAVMRLFLLGLRPARYCLRAFMLKALEGLHLLAELVRGHNPVGQIIALEAVPTSASLPLL</sequence>
<dbReference type="InterPro" id="IPR004876">
    <property type="entry name" value="Corona_nucI"/>
</dbReference>
<reference evidence="6" key="1">
    <citation type="journal article" date="2017" name="MBio">
        <title>Proofreading-deficient coronaviruses adapt for increased fitness over long-term passage without reversion of exoribonuclease-inactivating mutations.</title>
        <authorList>
            <person name="Graepel K.W."/>
            <person name="Lu X."/>
            <person name="Case J.B."/>
            <person name="Sexton N.R."/>
            <person name="Smith E.C."/>
            <person name="Denison M.R."/>
        </authorList>
    </citation>
    <scope>NUCLEOTIDE SEQUENCE</scope>
    <source>
        <strain evidence="6">A59</strain>
    </source>
</reference>
<dbReference type="EMBL" id="MF618253">
    <property type="protein sequence ID" value="ATN37903.1"/>
    <property type="molecule type" value="Genomic_RNA"/>
</dbReference>